<accession>A0A939GCF2</accession>
<feature type="signal peptide" evidence="1">
    <location>
        <begin position="1"/>
        <end position="23"/>
    </location>
</feature>
<evidence type="ECO:0000313" key="2">
    <source>
        <dbReference type="EMBL" id="MBO0933828.1"/>
    </source>
</evidence>
<comment type="caution">
    <text evidence="2">The sequence shown here is derived from an EMBL/GenBank/DDBJ whole genome shotgun (WGS) entry which is preliminary data.</text>
</comment>
<name>A0A939GCF2_9BACT</name>
<gene>
    <name evidence="2" type="ORF">J2I48_22660</name>
</gene>
<dbReference type="AlphaFoldDB" id="A0A939GCF2"/>
<dbReference type="Gene3D" id="2.60.120.380">
    <property type="match status" value="1"/>
</dbReference>
<evidence type="ECO:0000313" key="3">
    <source>
        <dbReference type="Proteomes" id="UP000664795"/>
    </source>
</evidence>
<reference evidence="2 3" key="1">
    <citation type="submission" date="2021-03" db="EMBL/GenBank/DDBJ databases">
        <title>Fibrella sp. HMF5036 genome sequencing and assembly.</title>
        <authorList>
            <person name="Kang H."/>
            <person name="Kim H."/>
            <person name="Bae S."/>
            <person name="Joh K."/>
        </authorList>
    </citation>
    <scope>NUCLEOTIDE SEQUENCE [LARGE SCALE GENOMIC DNA]</scope>
    <source>
        <strain evidence="2 3">HMF5036</strain>
    </source>
</reference>
<sequence length="150" mass="16786">MHTPLRLALLALCLFALKVAASAQVSTKRVRELIDLVTDKVEEGETDQVLLITIDYVRREGSSTQTYYLSAGDRYRAVAVGDNNRIKDIDLYVLTEGGTELTKDSDEKNIAACSFRANSSGPYRFKVKPYKMAEDIKDGFFGLVISRIRD</sequence>
<keyword evidence="3" id="KW-1185">Reference proteome</keyword>
<dbReference type="EMBL" id="JAFMYU010000023">
    <property type="protein sequence ID" value="MBO0933828.1"/>
    <property type="molecule type" value="Genomic_DNA"/>
</dbReference>
<evidence type="ECO:0000256" key="1">
    <source>
        <dbReference type="SAM" id="SignalP"/>
    </source>
</evidence>
<dbReference type="RefSeq" id="WP_207337793.1">
    <property type="nucleotide sequence ID" value="NZ_JAFMYU010000023.1"/>
</dbReference>
<dbReference type="Proteomes" id="UP000664795">
    <property type="component" value="Unassembled WGS sequence"/>
</dbReference>
<feature type="chain" id="PRO_5037059238" evidence="1">
    <location>
        <begin position="24"/>
        <end position="150"/>
    </location>
</feature>
<organism evidence="2 3">
    <name type="scientific">Fibrella aquatilis</name>
    <dbReference type="NCBI Taxonomy" id="2817059"/>
    <lineage>
        <taxon>Bacteria</taxon>
        <taxon>Pseudomonadati</taxon>
        <taxon>Bacteroidota</taxon>
        <taxon>Cytophagia</taxon>
        <taxon>Cytophagales</taxon>
        <taxon>Spirosomataceae</taxon>
        <taxon>Fibrella</taxon>
    </lineage>
</organism>
<keyword evidence="1" id="KW-0732">Signal</keyword>
<protein>
    <submittedName>
        <fullName evidence="2">Uncharacterized protein</fullName>
    </submittedName>
</protein>
<proteinExistence type="predicted"/>